<name>A0A6G9ARG2_9BACT</name>
<evidence type="ECO:0000313" key="1">
    <source>
        <dbReference type="EMBL" id="QIP14926.1"/>
    </source>
</evidence>
<dbReference type="EMBL" id="CP050063">
    <property type="protein sequence ID" value="QIP14926.1"/>
    <property type="molecule type" value="Genomic_DNA"/>
</dbReference>
<reference evidence="1 2" key="1">
    <citation type="submission" date="2020-03" db="EMBL/GenBank/DDBJ databases">
        <authorList>
            <person name="Kim M.K."/>
        </authorList>
    </citation>
    <scope>NUCLEOTIDE SEQUENCE [LARGE SCALE GENOMIC DNA]</scope>
    <source>
        <strain evidence="1 2">BT328</strain>
    </source>
</reference>
<accession>A0A6G9ARG2</accession>
<sequence>MDDANAYVTASRYETFMCRALNCGSDPSDETHLSVMKDLILLEEGKPRLNRGSVEEHFKYVKKLIGKGLAYSLRYSLPSHEKDVLIKLQDQLDLASNSGDLMAVIDSAIEATDLLL</sequence>
<dbReference type="Proteomes" id="UP000501802">
    <property type="component" value="Chromosome"/>
</dbReference>
<organism evidence="1 2">
    <name type="scientific">Spirosoma aureum</name>
    <dbReference type="NCBI Taxonomy" id="2692134"/>
    <lineage>
        <taxon>Bacteria</taxon>
        <taxon>Pseudomonadati</taxon>
        <taxon>Bacteroidota</taxon>
        <taxon>Cytophagia</taxon>
        <taxon>Cytophagales</taxon>
        <taxon>Cytophagaceae</taxon>
        <taxon>Spirosoma</taxon>
    </lineage>
</organism>
<keyword evidence="2" id="KW-1185">Reference proteome</keyword>
<dbReference type="KEGG" id="spib:G8759_21030"/>
<evidence type="ECO:0000313" key="2">
    <source>
        <dbReference type="Proteomes" id="UP000501802"/>
    </source>
</evidence>
<proteinExistence type="predicted"/>
<dbReference type="RefSeq" id="WP_167211960.1">
    <property type="nucleotide sequence ID" value="NZ_CP050063.1"/>
</dbReference>
<gene>
    <name evidence="1" type="ORF">G8759_21030</name>
</gene>
<protein>
    <submittedName>
        <fullName evidence="1">Uncharacterized protein</fullName>
    </submittedName>
</protein>
<dbReference type="AlphaFoldDB" id="A0A6G9ARG2"/>